<evidence type="ECO:0000256" key="5">
    <source>
        <dbReference type="SAM" id="Phobius"/>
    </source>
</evidence>
<proteinExistence type="predicted"/>
<keyword evidence="2 5" id="KW-0812">Transmembrane</keyword>
<dbReference type="InterPro" id="IPR032808">
    <property type="entry name" value="DoxX"/>
</dbReference>
<dbReference type="Proteomes" id="UP000193866">
    <property type="component" value="Unassembled WGS sequence"/>
</dbReference>
<dbReference type="Pfam" id="PF13564">
    <property type="entry name" value="DoxX_2"/>
    <property type="match status" value="1"/>
</dbReference>
<accession>A0A1X1YIA6</accession>
<reference evidence="6 7" key="1">
    <citation type="submission" date="2016-01" db="EMBL/GenBank/DDBJ databases">
        <title>The new phylogeny of the genus Mycobacterium.</title>
        <authorList>
            <person name="Tarcisio F."/>
            <person name="Conor M."/>
            <person name="Antonella G."/>
            <person name="Elisabetta G."/>
            <person name="Giulia F.S."/>
            <person name="Sara T."/>
            <person name="Anna F."/>
            <person name="Clotilde B."/>
            <person name="Roberto B."/>
            <person name="Veronica D.S."/>
            <person name="Fabio R."/>
            <person name="Monica P."/>
            <person name="Olivier J."/>
            <person name="Enrico T."/>
            <person name="Nicola S."/>
        </authorList>
    </citation>
    <scope>NUCLEOTIDE SEQUENCE [LARGE SCALE GENOMIC DNA]</scope>
    <source>
        <strain evidence="6 7">DSM 45394</strain>
    </source>
</reference>
<gene>
    <name evidence="6" type="ORF">AWC16_12235</name>
</gene>
<feature type="transmembrane region" description="Helical" evidence="5">
    <location>
        <begin position="67"/>
        <end position="88"/>
    </location>
</feature>
<evidence type="ECO:0000313" key="7">
    <source>
        <dbReference type="Proteomes" id="UP000193866"/>
    </source>
</evidence>
<dbReference type="OrthoDB" id="4377071at2"/>
<dbReference type="STRING" id="1108812.AWC16_12235"/>
<evidence type="ECO:0000256" key="1">
    <source>
        <dbReference type="ARBA" id="ARBA00004141"/>
    </source>
</evidence>
<sequence>MSVLTSPKTYTGLAAFQVADAVACAIPVPYIAKALDTVQCPQQVRPILPIVKVASAVGLLSVHRFPVLARVTTAALTLYFILAVGAHVRVRDSIPNTVPAASFLALFTAMTLRGPRPND</sequence>
<protein>
    <recommendedName>
        <fullName evidence="8">DoxX-like family protein</fullName>
    </recommendedName>
</protein>
<dbReference type="RefSeq" id="WP_085264775.1">
    <property type="nucleotide sequence ID" value="NZ_JACKVG010000013.1"/>
</dbReference>
<evidence type="ECO:0000313" key="6">
    <source>
        <dbReference type="EMBL" id="ORW10846.1"/>
    </source>
</evidence>
<keyword evidence="7" id="KW-1185">Reference proteome</keyword>
<name>A0A1X1YIA6_9MYCO</name>
<evidence type="ECO:0008006" key="8">
    <source>
        <dbReference type="Google" id="ProtNLM"/>
    </source>
</evidence>
<dbReference type="AlphaFoldDB" id="A0A1X1YIA6"/>
<evidence type="ECO:0000256" key="2">
    <source>
        <dbReference type="ARBA" id="ARBA00022692"/>
    </source>
</evidence>
<organism evidence="6 7">
    <name type="scientific">Mycolicibacter longobardus</name>
    <dbReference type="NCBI Taxonomy" id="1108812"/>
    <lineage>
        <taxon>Bacteria</taxon>
        <taxon>Bacillati</taxon>
        <taxon>Actinomycetota</taxon>
        <taxon>Actinomycetes</taxon>
        <taxon>Mycobacteriales</taxon>
        <taxon>Mycobacteriaceae</taxon>
        <taxon>Mycolicibacter</taxon>
    </lineage>
</organism>
<dbReference type="EMBL" id="LQPG01000019">
    <property type="protein sequence ID" value="ORW10846.1"/>
    <property type="molecule type" value="Genomic_DNA"/>
</dbReference>
<comment type="caution">
    <text evidence="6">The sequence shown here is derived from an EMBL/GenBank/DDBJ whole genome shotgun (WGS) entry which is preliminary data.</text>
</comment>
<dbReference type="GO" id="GO:0016020">
    <property type="term" value="C:membrane"/>
    <property type="evidence" value="ECO:0007669"/>
    <property type="project" value="UniProtKB-SubCell"/>
</dbReference>
<keyword evidence="3 5" id="KW-1133">Transmembrane helix</keyword>
<comment type="subcellular location">
    <subcellularLocation>
        <location evidence="1">Membrane</location>
        <topology evidence="1">Multi-pass membrane protein</topology>
    </subcellularLocation>
</comment>
<evidence type="ECO:0000256" key="3">
    <source>
        <dbReference type="ARBA" id="ARBA00022989"/>
    </source>
</evidence>
<evidence type="ECO:0000256" key="4">
    <source>
        <dbReference type="ARBA" id="ARBA00023136"/>
    </source>
</evidence>
<keyword evidence="4 5" id="KW-0472">Membrane</keyword>